<dbReference type="Proteomes" id="UP001194414">
    <property type="component" value="Unassembled WGS sequence"/>
</dbReference>
<organism evidence="1 2">
    <name type="scientific">Lactobacillus crispatus</name>
    <dbReference type="NCBI Taxonomy" id="47770"/>
    <lineage>
        <taxon>Bacteria</taxon>
        <taxon>Bacillati</taxon>
        <taxon>Bacillota</taxon>
        <taxon>Bacilli</taxon>
        <taxon>Lactobacillales</taxon>
        <taxon>Lactobacillaceae</taxon>
        <taxon>Lactobacillus</taxon>
    </lineage>
</organism>
<dbReference type="GO" id="GO:0016757">
    <property type="term" value="F:glycosyltransferase activity"/>
    <property type="evidence" value="ECO:0007669"/>
    <property type="project" value="InterPro"/>
</dbReference>
<comment type="caution">
    <text evidence="1">The sequence shown here is derived from an EMBL/GenBank/DDBJ whole genome shotgun (WGS) entry which is preliminary data.</text>
</comment>
<evidence type="ECO:0000313" key="1">
    <source>
        <dbReference type="EMBL" id="MBI1708739.1"/>
    </source>
</evidence>
<dbReference type="Gene3D" id="3.90.550.20">
    <property type="match status" value="1"/>
</dbReference>
<reference evidence="1" key="1">
    <citation type="submission" date="2020-07" db="EMBL/GenBank/DDBJ databases">
        <title>Comparative genomics analyses of Lactobacillus crispatus isolated from different ecological niches.</title>
        <authorList>
            <person name="Mancino W."/>
            <person name="Mancabelli L."/>
            <person name="Lugli G.A."/>
            <person name="Milani C."/>
            <person name="Viappiani A."/>
            <person name="Anzalone R."/>
            <person name="Longhi G."/>
            <person name="Ventura M."/>
            <person name="Turroni F."/>
        </authorList>
    </citation>
    <scope>NUCLEOTIDE SEQUENCE</scope>
    <source>
        <strain evidence="1">LB65</strain>
    </source>
</reference>
<sequence length="311" mass="37292">MKIDDYRKKVFLKLYKKQVDFLDNKKQVGNFVGYQKYFNKILEFLKPEFLEASDYLKSDNKILQEDDKLFDNVYVMWWQGMQNAPLLIKNNINKMQTIFGENRVHIITQDNWKEFCSISSVIIQKFYDGKISIAALSDIIRFNILKKYGGLWVDSTVILSENCKDLLLKYENKDFFSISNRDQDYHYISKSRWAIWLIGGKAGYPLFNFIDAFYNLYFEKHNFLIDYYTTDDIIAYFYKTNRKFKEDVDVNSNDWHPYLLSDNMNELYDKRVIENVKAYPLYGVQKFTYKYDKKLASDSKTLLYAIINNHF</sequence>
<name>A0AAW4DP21_9LACO</name>
<dbReference type="SUPFAM" id="SSF53448">
    <property type="entry name" value="Nucleotide-diphospho-sugar transferases"/>
    <property type="match status" value="1"/>
</dbReference>
<dbReference type="InterPro" id="IPR008441">
    <property type="entry name" value="AfumC-like_glycosyl_Trfase"/>
</dbReference>
<dbReference type="EMBL" id="JACCPP010000026">
    <property type="protein sequence ID" value="MBI1708739.1"/>
    <property type="molecule type" value="Genomic_DNA"/>
</dbReference>
<dbReference type="Pfam" id="PF05704">
    <property type="entry name" value="Caps_synth"/>
    <property type="match status" value="1"/>
</dbReference>
<dbReference type="InterPro" id="IPR029044">
    <property type="entry name" value="Nucleotide-diphossugar_trans"/>
</dbReference>
<evidence type="ECO:0000313" key="2">
    <source>
        <dbReference type="Proteomes" id="UP001194414"/>
    </source>
</evidence>
<dbReference type="RefSeq" id="WP_198566730.1">
    <property type="nucleotide sequence ID" value="NZ_JACCPP010000026.1"/>
</dbReference>
<protein>
    <submittedName>
        <fullName evidence="1">Glycosyltransferase</fullName>
    </submittedName>
</protein>
<accession>A0AAW4DP21</accession>
<proteinExistence type="predicted"/>
<gene>
    <name evidence="1" type="ORF">HYQ56_1727</name>
</gene>
<dbReference type="AlphaFoldDB" id="A0AAW4DP21"/>